<protein>
    <submittedName>
        <fullName evidence="3">YceI family protein</fullName>
    </submittedName>
</protein>
<evidence type="ECO:0000259" key="2">
    <source>
        <dbReference type="SMART" id="SM00867"/>
    </source>
</evidence>
<dbReference type="Pfam" id="PF04264">
    <property type="entry name" value="YceI"/>
    <property type="match status" value="1"/>
</dbReference>
<feature type="signal peptide" evidence="1">
    <location>
        <begin position="1"/>
        <end position="17"/>
    </location>
</feature>
<gene>
    <name evidence="3" type="ORF">HY618_06145</name>
</gene>
<feature type="domain" description="Lipid/polyisoprenoid-binding YceI-like" evidence="2">
    <location>
        <begin position="41"/>
        <end position="212"/>
    </location>
</feature>
<comment type="caution">
    <text evidence="3">The sequence shown here is derived from an EMBL/GenBank/DDBJ whole genome shotgun (WGS) entry which is preliminary data.</text>
</comment>
<sequence>MRSVLVLLLSWPLLAAAAPAPPGDGAPAQPRPGAAPAVVYRYEVIPERSRVSFSFRGGLLLPQEAFFSLVRGEILLSGGADPFGGASGWIRVETGSVKASDPLQEVMLRGHVLEAERHPGAELRVAGAKPLGPPGRRGRERDWEVEARGTLLLHGGRREVALRFEVDDTGADLYVRGEGDLSLSDFGMPRPTTLLLVPGSDVVRVSVRLVARPAPRPGRP</sequence>
<dbReference type="SUPFAM" id="SSF101874">
    <property type="entry name" value="YceI-like"/>
    <property type="match status" value="1"/>
</dbReference>
<evidence type="ECO:0000313" key="4">
    <source>
        <dbReference type="Proteomes" id="UP000752292"/>
    </source>
</evidence>
<dbReference type="InterPro" id="IPR036761">
    <property type="entry name" value="TTHA0802/YceI-like_sf"/>
</dbReference>
<evidence type="ECO:0000256" key="1">
    <source>
        <dbReference type="SAM" id="SignalP"/>
    </source>
</evidence>
<dbReference type="Proteomes" id="UP000752292">
    <property type="component" value="Unassembled WGS sequence"/>
</dbReference>
<dbReference type="InterPro" id="IPR007372">
    <property type="entry name" value="Lipid/polyisoprenoid-bd_YceI"/>
</dbReference>
<dbReference type="PANTHER" id="PTHR34406">
    <property type="entry name" value="PROTEIN YCEI"/>
    <property type="match status" value="1"/>
</dbReference>
<organism evidence="3 4">
    <name type="scientific">Tectimicrobiota bacterium</name>
    <dbReference type="NCBI Taxonomy" id="2528274"/>
    <lineage>
        <taxon>Bacteria</taxon>
        <taxon>Pseudomonadati</taxon>
        <taxon>Nitrospinota/Tectimicrobiota group</taxon>
        <taxon>Candidatus Tectimicrobiota</taxon>
    </lineage>
</organism>
<dbReference type="EMBL" id="JACQRX010000269">
    <property type="protein sequence ID" value="MBI4252024.1"/>
    <property type="molecule type" value="Genomic_DNA"/>
</dbReference>
<dbReference type="PANTHER" id="PTHR34406:SF1">
    <property type="entry name" value="PROTEIN YCEI"/>
    <property type="match status" value="1"/>
</dbReference>
<proteinExistence type="predicted"/>
<keyword evidence="1" id="KW-0732">Signal</keyword>
<dbReference type="SMART" id="SM00867">
    <property type="entry name" value="YceI"/>
    <property type="match status" value="1"/>
</dbReference>
<feature type="chain" id="PRO_5037573338" evidence="1">
    <location>
        <begin position="18"/>
        <end position="220"/>
    </location>
</feature>
<reference evidence="3" key="1">
    <citation type="submission" date="2020-07" db="EMBL/GenBank/DDBJ databases">
        <title>Huge and variable diversity of episymbiotic CPR bacteria and DPANN archaea in groundwater ecosystems.</title>
        <authorList>
            <person name="He C.Y."/>
            <person name="Keren R."/>
            <person name="Whittaker M."/>
            <person name="Farag I.F."/>
            <person name="Doudna J."/>
            <person name="Cate J.H.D."/>
            <person name="Banfield J.F."/>
        </authorList>
    </citation>
    <scope>NUCLEOTIDE SEQUENCE</scope>
    <source>
        <strain evidence="3">NC_groundwater_1370_Ag_S-0.2um_69_93</strain>
    </source>
</reference>
<dbReference type="AlphaFoldDB" id="A0A933EAG1"/>
<evidence type="ECO:0000313" key="3">
    <source>
        <dbReference type="EMBL" id="MBI4252024.1"/>
    </source>
</evidence>
<dbReference type="Gene3D" id="2.40.128.110">
    <property type="entry name" value="Lipid/polyisoprenoid-binding, YceI-like"/>
    <property type="match status" value="1"/>
</dbReference>
<accession>A0A933EAG1</accession>
<name>A0A933EAG1_UNCTE</name>